<accession>A0A1V0RKJ1</accession>
<dbReference type="KEGG" id="rmm:ROSMUCSMR3_00789"/>
<reference evidence="1 2" key="1">
    <citation type="submission" date="2017-03" db="EMBL/GenBank/DDBJ databases">
        <title>Genome Sequence of Roseovarius mucosus strain SMR3 Isolated from a culture of the Diatom Skeletonema marinoi.</title>
        <authorList>
            <person name="Topel M."/>
            <person name="Pinder M."/>
            <person name="Johansson O.N."/>
            <person name="Kourtchenko O."/>
            <person name="Godhe A."/>
            <person name="Clarke A.K."/>
        </authorList>
    </citation>
    <scope>NUCLEOTIDE SEQUENCE [LARGE SCALE GENOMIC DNA]</scope>
    <source>
        <strain evidence="1 2">SMR3</strain>
    </source>
</reference>
<gene>
    <name evidence="1" type="ORF">ROSMUCSMR3_00789</name>
</gene>
<organism evidence="1 2">
    <name type="scientific">Roseovarius mucosus</name>
    <dbReference type="NCBI Taxonomy" id="215743"/>
    <lineage>
        <taxon>Bacteria</taxon>
        <taxon>Pseudomonadati</taxon>
        <taxon>Pseudomonadota</taxon>
        <taxon>Alphaproteobacteria</taxon>
        <taxon>Rhodobacterales</taxon>
        <taxon>Roseobacteraceae</taxon>
        <taxon>Roseovarius</taxon>
    </lineage>
</organism>
<sequence length="45" mass="4643">MRTTALILAQAGLISLLAVYGAYGDNPAKPTCPQHATTQDCAAPK</sequence>
<evidence type="ECO:0000313" key="1">
    <source>
        <dbReference type="EMBL" id="ARE82288.1"/>
    </source>
</evidence>
<dbReference type="EMBL" id="CP020474">
    <property type="protein sequence ID" value="ARE82288.1"/>
    <property type="molecule type" value="Genomic_DNA"/>
</dbReference>
<dbReference type="OrthoDB" id="9927465at2"/>
<name>A0A1V0RKJ1_9RHOB</name>
<dbReference type="RefSeq" id="WP_008282531.1">
    <property type="nucleotide sequence ID" value="NZ_CP020474.1"/>
</dbReference>
<dbReference type="Proteomes" id="UP000192273">
    <property type="component" value="Chromosome"/>
</dbReference>
<protein>
    <submittedName>
        <fullName evidence="1">Uncharacterized protein</fullName>
    </submittedName>
</protein>
<keyword evidence="2" id="KW-1185">Reference proteome</keyword>
<proteinExistence type="predicted"/>
<dbReference type="AlphaFoldDB" id="A0A1V0RKJ1"/>
<evidence type="ECO:0000313" key="2">
    <source>
        <dbReference type="Proteomes" id="UP000192273"/>
    </source>
</evidence>